<keyword evidence="4 6" id="KW-0720">Serine protease</keyword>
<dbReference type="InterPro" id="IPR015500">
    <property type="entry name" value="Peptidase_S8_subtilisin-rel"/>
</dbReference>
<dbReference type="PROSITE" id="PS00136">
    <property type="entry name" value="SUBTILASE_ASP"/>
    <property type="match status" value="1"/>
</dbReference>
<feature type="chain" id="PRO_5030836075" description="Peptidase S8/S53 domain-containing protein" evidence="9">
    <location>
        <begin position="30"/>
        <end position="1230"/>
    </location>
</feature>
<evidence type="ECO:0000256" key="1">
    <source>
        <dbReference type="ARBA" id="ARBA00011073"/>
    </source>
</evidence>
<dbReference type="Gene3D" id="3.40.50.200">
    <property type="entry name" value="Peptidase S8/S53 domain"/>
    <property type="match status" value="1"/>
</dbReference>
<comment type="caution">
    <text evidence="11">The sequence shown here is derived from an EMBL/GenBank/DDBJ whole genome shotgun (WGS) entry which is preliminary data.</text>
</comment>
<evidence type="ECO:0000256" key="2">
    <source>
        <dbReference type="ARBA" id="ARBA00022670"/>
    </source>
</evidence>
<dbReference type="InterPro" id="IPR013783">
    <property type="entry name" value="Ig-like_fold"/>
</dbReference>
<dbReference type="InterPro" id="IPR023827">
    <property type="entry name" value="Peptidase_S8_Asp-AS"/>
</dbReference>
<dbReference type="InterPro" id="IPR036852">
    <property type="entry name" value="Peptidase_S8/S53_dom_sf"/>
</dbReference>
<dbReference type="InterPro" id="IPR051048">
    <property type="entry name" value="Peptidase_S8/S53_subtilisin"/>
</dbReference>
<comment type="similarity">
    <text evidence="1 6 7">Belongs to the peptidase S8 family.</text>
</comment>
<dbReference type="Proteomes" id="UP000533598">
    <property type="component" value="Unassembled WGS sequence"/>
</dbReference>
<proteinExistence type="inferred from homology"/>
<evidence type="ECO:0000256" key="7">
    <source>
        <dbReference type="RuleBase" id="RU003355"/>
    </source>
</evidence>
<dbReference type="PROSITE" id="PS51318">
    <property type="entry name" value="TAT"/>
    <property type="match status" value="1"/>
</dbReference>
<keyword evidence="12" id="KW-1185">Reference proteome</keyword>
<feature type="signal peptide" evidence="9">
    <location>
        <begin position="1"/>
        <end position="29"/>
    </location>
</feature>
<gene>
    <name evidence="11" type="ORF">HNR67_006054</name>
</gene>
<evidence type="ECO:0000313" key="12">
    <source>
        <dbReference type="Proteomes" id="UP000533598"/>
    </source>
</evidence>
<dbReference type="InterPro" id="IPR023828">
    <property type="entry name" value="Peptidase_S8_Ser-AS"/>
</dbReference>
<dbReference type="GO" id="GO:0004252">
    <property type="term" value="F:serine-type endopeptidase activity"/>
    <property type="evidence" value="ECO:0007669"/>
    <property type="project" value="UniProtKB-UniRule"/>
</dbReference>
<feature type="active site" description="Charge relay system" evidence="5 6">
    <location>
        <position position="264"/>
    </location>
</feature>
<dbReference type="InterPro" id="IPR000209">
    <property type="entry name" value="Peptidase_S8/S53_dom"/>
</dbReference>
<dbReference type="EMBL" id="JACHMH010000001">
    <property type="protein sequence ID" value="MBB4679936.1"/>
    <property type="molecule type" value="Genomic_DNA"/>
</dbReference>
<protein>
    <recommendedName>
        <fullName evidence="10">Peptidase S8/S53 domain-containing protein</fullName>
    </recommendedName>
</protein>
<feature type="active site" description="Charge relay system" evidence="5 6">
    <location>
        <position position="232"/>
    </location>
</feature>
<dbReference type="PROSITE" id="PS51892">
    <property type="entry name" value="SUBTILASE"/>
    <property type="match status" value="1"/>
</dbReference>
<keyword evidence="2 6" id="KW-0645">Protease</keyword>
<evidence type="ECO:0000256" key="8">
    <source>
        <dbReference type="SAM" id="MobiDB-lite"/>
    </source>
</evidence>
<dbReference type="PRINTS" id="PR00723">
    <property type="entry name" value="SUBTILISIN"/>
</dbReference>
<dbReference type="InterPro" id="IPR006311">
    <property type="entry name" value="TAT_signal"/>
</dbReference>
<accession>A0A7W7CHM3</accession>
<evidence type="ECO:0000256" key="3">
    <source>
        <dbReference type="ARBA" id="ARBA00022801"/>
    </source>
</evidence>
<dbReference type="Pfam" id="PF00082">
    <property type="entry name" value="Peptidase_S8"/>
    <property type="match status" value="1"/>
</dbReference>
<dbReference type="GO" id="GO:0006508">
    <property type="term" value="P:proteolysis"/>
    <property type="evidence" value="ECO:0007669"/>
    <property type="project" value="UniProtKB-KW"/>
</dbReference>
<dbReference type="RefSeq" id="WP_185005624.1">
    <property type="nucleotide sequence ID" value="NZ_BAAAUI010000017.1"/>
</dbReference>
<sequence length="1230" mass="129037">MSRRRRILAVLLALATAGATLTVAPLAAAAPAAAPGASIAGSAHQVTLITGDRVRARQGAGEAWNLAIEAGQERAAVGFRQFQVTRGGRTDWYLVPLSAERALAEGRLDRELFNITGLIRQGFDDARSKHLPLLVEYPEAGARGAVALAGATVRKDLPEVNLAAVEEQKERASEFWHELTNPGPAAFAGGLRKIWLNGKVSASLDTSVGQVGAPVAWQGGHTGKGVTVAVLDTGIDDSHPDLAGKVKHSKDFSGKGNVKDGDGHGTHVAATAVGTGAAEGGKYKGVAPEADLAVGKVLGDNGSGSFADIIAGMTWAAAEVKAKVINLSLGGGPSDGTDPMSQAVNTLSRKHNTLFVAAAGNDGHPGWVASPSTADLALSVGSLTKSGARSPFSSMGPRDGDGAVKPEVSAPGSDIVAARAAGTAMGTPVNDRYTKASGTSMAAPHVAGGAAILAQQHPDWTAEQLKAALVSTANPVAEHGVFEVGAGRLDVGKAATAKLHASPSGHNVFLKWPGTATQNRTVTYTNSGSTPVTLALKLDLTGVPGSASPVKLSADSVTVPAGGQAAVTVGFTPRAAKAGNYTGTLTATGGGTTLRTLIGANEEGEHYDVDARILRRDGKLATLADQGRLWLNNLADGRHYPIPFSGSTRVPPGTYRLEGSVHTPRPGAEPSITTFANPELRIGKATTLHFDARQAKQVRISTDQPAARGGYWVSQMFSRDKQSGQMRGGGYGLSTRFSELYSWSAPGVSSPDFAYSNTQRLEEPEVELFTEGPRRSELYAGWLRGATREALNLKLPSVFGAGGTVEELAKVDAKGKIVVLGLGSISYDEVYQRIRNVKAAGGLATVLYPVDEAPFRAGARSDREEEVVLPSFKVYGASVARIAEYARTGGPLSLTTRTASKHRYDLAFPSPGKVPAKLDYPVKTAELAAVTMAYHGFRADDPAIVGSYVNAFGGQIGVNVHNQAISSGERVEHFTPGDWEINVSGYWAASGSLTARARLEGGKTYRQEWNKAVGSPGFTGTTSNDLGENHPWVWAKGDLIDVTVPWFTDAAGHPRVVQPAWGYDTGSTTLYGDGRELGRHAEPGRGVFLRGQAREYRLEAELTRTASWWRTSTRIQSAWTFASPRDGALPLFNVRYAPPVNIHNLAPGGQDFTIPVTVPRQDGPAKATSLTVDYSVDDGATWQQANVTPLPTGWSVTVRNPASGFVSLRAKASDGEASVEQTVLKAYEIG</sequence>
<dbReference type="PROSITE" id="PS00138">
    <property type="entry name" value="SUBTILASE_SER"/>
    <property type="match status" value="1"/>
</dbReference>
<dbReference type="PANTHER" id="PTHR43399">
    <property type="entry name" value="SUBTILISIN-RELATED"/>
    <property type="match status" value="1"/>
</dbReference>
<name>A0A7W7CHM3_9PSEU</name>
<evidence type="ECO:0000256" key="9">
    <source>
        <dbReference type="SAM" id="SignalP"/>
    </source>
</evidence>
<evidence type="ECO:0000259" key="10">
    <source>
        <dbReference type="Pfam" id="PF00082"/>
    </source>
</evidence>
<evidence type="ECO:0000256" key="5">
    <source>
        <dbReference type="PIRSR" id="PIRSR615500-1"/>
    </source>
</evidence>
<dbReference type="SUPFAM" id="SSF52743">
    <property type="entry name" value="Subtilisin-like"/>
    <property type="match status" value="1"/>
</dbReference>
<keyword evidence="9" id="KW-0732">Signal</keyword>
<dbReference type="AlphaFoldDB" id="A0A7W7CHM3"/>
<organism evidence="11 12">
    <name type="scientific">Crossiella cryophila</name>
    <dbReference type="NCBI Taxonomy" id="43355"/>
    <lineage>
        <taxon>Bacteria</taxon>
        <taxon>Bacillati</taxon>
        <taxon>Actinomycetota</taxon>
        <taxon>Actinomycetes</taxon>
        <taxon>Pseudonocardiales</taxon>
        <taxon>Pseudonocardiaceae</taxon>
        <taxon>Crossiella</taxon>
    </lineage>
</organism>
<feature type="active site" description="Charge relay system" evidence="5 6">
    <location>
        <position position="440"/>
    </location>
</feature>
<evidence type="ECO:0000256" key="4">
    <source>
        <dbReference type="ARBA" id="ARBA00022825"/>
    </source>
</evidence>
<dbReference type="PANTHER" id="PTHR43399:SF4">
    <property type="entry name" value="CELL WALL-ASSOCIATED PROTEASE"/>
    <property type="match status" value="1"/>
</dbReference>
<dbReference type="Gene3D" id="3.50.30.30">
    <property type="match status" value="1"/>
</dbReference>
<evidence type="ECO:0000313" key="11">
    <source>
        <dbReference type="EMBL" id="MBB4679936.1"/>
    </source>
</evidence>
<evidence type="ECO:0000256" key="6">
    <source>
        <dbReference type="PROSITE-ProRule" id="PRU01240"/>
    </source>
</evidence>
<feature type="domain" description="Peptidase S8/S53" evidence="10">
    <location>
        <begin position="223"/>
        <end position="481"/>
    </location>
</feature>
<keyword evidence="3 6" id="KW-0378">Hydrolase</keyword>
<reference evidence="11 12" key="1">
    <citation type="submission" date="2020-08" db="EMBL/GenBank/DDBJ databases">
        <title>Sequencing the genomes of 1000 actinobacteria strains.</title>
        <authorList>
            <person name="Klenk H.-P."/>
        </authorList>
    </citation>
    <scope>NUCLEOTIDE SEQUENCE [LARGE SCALE GENOMIC DNA]</scope>
    <source>
        <strain evidence="11 12">DSM 44230</strain>
    </source>
</reference>
<dbReference type="Gene3D" id="2.60.40.10">
    <property type="entry name" value="Immunoglobulins"/>
    <property type="match status" value="1"/>
</dbReference>
<feature type="region of interest" description="Disordered" evidence="8">
    <location>
        <begin position="387"/>
        <end position="409"/>
    </location>
</feature>
<dbReference type="GO" id="GO:0005975">
    <property type="term" value="P:carbohydrate metabolic process"/>
    <property type="evidence" value="ECO:0007669"/>
    <property type="project" value="UniProtKB-ARBA"/>
</dbReference>